<dbReference type="InterPro" id="IPR027417">
    <property type="entry name" value="P-loop_NTPase"/>
</dbReference>
<keyword evidence="1" id="KW-0378">Hydrolase</keyword>
<dbReference type="STRING" id="1123402.SAMN02583745_01527"/>
<feature type="domain" description="Helicase ATP-binding" evidence="3">
    <location>
        <begin position="860"/>
        <end position="1017"/>
    </location>
</feature>
<sequence length="1293" mass="147536">MHSIFSNIHNNNELKLQLGLNLDKVDFYTLLLICFDIKNSPSKIHKSLIEINELKTITHDKIRLASSNLVDLGFLTINKSVKSGYELTNNGFAALIVSAYISGIPKQRIKKFHRASTSEVDFFFTMLEPQRNSNQIDVNEIDGLIKFLDSDIFWQLPLDENGYHFYSNILPFAILHELNSNRFSLMHRVQDHKIIKRLSKAKLSYDYINEMGLYSEQYGIGEALSNPIGMDYLDKRASFVKDTKSTFGLMQVIDIAVLKIIAPKVFETEKHQMIKKINQINFTLDRFFHYITSIIVQHDKRSTLDFLTKNYFKLRKTDGNKKSVTEVRFVSMLLLLLLILSVKEDKAFSTIREQLDKEAIDFALAQPADSAMMRLLHRVINELYDYESQLPPLFATISKEDRLINELLNLKSLQDNQETLERVVWIFDEGFDLSGKIQKQTKSGWSSGRVLSFMSIWSGIMSNKFEHDDADIIIASYANGINPHGKLIKPDKKMLMLVAKSNKVFDESNFPIIFEPKKQLLLLTPKTKYLEVNVYPESFSQTNNAYDVNEVVIEEFHERYFRFNPSDDITLAMINSISKANKIKYEQKETILSLIKDSVDYYDESTQSGSITLSKWDETPHLWLSFANDIFNIEIEHQTEDGNLSTPTGDLDKWLEVGSSQWTVRNLDQEKMQLQTICEQIGVASDEEHYPNFLSFSLSDASTIIEKVSALEGVKLHWRKGSKRLQVVNAKDFTLSINEKGGWFTVTGGLQIDGAEFIQLKRLLAAKRTGYIELEQGNVQLILSKALQEKVNLLDSVINENQEVEAKLAYPLQKLIETMQVESDKGWQKLEKQWQKPVKVDKKLLVPLREYQRFSVNWAIHLLTNGFGVCLADDMGLGKTIQSLKIIEHFAKQGPSLVIAPKSVLHNWEIETIKFAPSVNAIVLDSQVNKEEVINQLKPNDLLIVGYSQAPLYEEALNALEWQTVVLDEAQNIKNPTAKRTQALMNLNAKGKMTLSGTPIENHLIELWSQFAFINPGLLGTLNQFKEKYGQAAKDERDMARLRALVSPFIMRRLKKDVLTELPEKIEINHTVSLTQQEFSAYEAVRQTALHNAKTNPIELLAALTRLRQICCDPFLVFKDKTAMSSKLEEAMNLIREGIESGHRILVFSQFVALLGRLEGFLKSEKIELSYLDGKTSLKKRETEIERFKSGKSSVFLISLKAGGTGLNLTEADMVIHLDPWWNPAVEDQATDRAHRMGQTQPVTIYRLVTENTIEEKIIALHQEKRDLAEKVLSGQDGAQKLDPALLLSLLSD</sequence>
<feature type="domain" description="Helicase C-terminal" evidence="4">
    <location>
        <begin position="1127"/>
        <end position="1279"/>
    </location>
</feature>
<dbReference type="EMBL" id="FOHV01000010">
    <property type="protein sequence ID" value="SET15987.1"/>
    <property type="molecule type" value="Genomic_DNA"/>
</dbReference>
<dbReference type="InterPro" id="IPR038718">
    <property type="entry name" value="SNF2-like_sf"/>
</dbReference>
<dbReference type="SUPFAM" id="SSF52540">
    <property type="entry name" value="P-loop containing nucleoside triphosphate hydrolases"/>
    <property type="match status" value="2"/>
</dbReference>
<dbReference type="PROSITE" id="PS51192">
    <property type="entry name" value="HELICASE_ATP_BIND_1"/>
    <property type="match status" value="1"/>
</dbReference>
<organism evidence="5 6">
    <name type="scientific">Thorsellia anophelis DSM 18579</name>
    <dbReference type="NCBI Taxonomy" id="1123402"/>
    <lineage>
        <taxon>Bacteria</taxon>
        <taxon>Pseudomonadati</taxon>
        <taxon>Pseudomonadota</taxon>
        <taxon>Gammaproteobacteria</taxon>
        <taxon>Enterobacterales</taxon>
        <taxon>Thorselliaceae</taxon>
        <taxon>Thorsellia</taxon>
    </lineage>
</organism>
<evidence type="ECO:0000259" key="4">
    <source>
        <dbReference type="PROSITE" id="PS51194"/>
    </source>
</evidence>
<dbReference type="Pfam" id="PF00176">
    <property type="entry name" value="SNF2-rel_dom"/>
    <property type="match status" value="1"/>
</dbReference>
<evidence type="ECO:0000259" key="3">
    <source>
        <dbReference type="PROSITE" id="PS51192"/>
    </source>
</evidence>
<dbReference type="RefSeq" id="WP_093319290.1">
    <property type="nucleotide sequence ID" value="NZ_FOHV01000010.1"/>
</dbReference>
<dbReference type="SMART" id="SM00487">
    <property type="entry name" value="DEXDc"/>
    <property type="match status" value="1"/>
</dbReference>
<dbReference type="SMART" id="SM00490">
    <property type="entry name" value="HELICc"/>
    <property type="match status" value="1"/>
</dbReference>
<protein>
    <submittedName>
        <fullName evidence="5">Helicase conserved C-terminal domain-containing protein</fullName>
    </submittedName>
</protein>
<name>A0A1I0C8Y8_9GAMM</name>
<proteinExistence type="predicted"/>
<gene>
    <name evidence="5" type="ORF">SAMN02583745_01527</name>
</gene>
<reference evidence="6" key="1">
    <citation type="submission" date="2016-10" db="EMBL/GenBank/DDBJ databases">
        <authorList>
            <person name="Varghese N."/>
            <person name="Submissions S."/>
        </authorList>
    </citation>
    <scope>NUCLEOTIDE SEQUENCE [LARGE SCALE GENOMIC DNA]</scope>
    <source>
        <strain evidence="6">DSM 18579</strain>
    </source>
</reference>
<dbReference type="GO" id="GO:0004386">
    <property type="term" value="F:helicase activity"/>
    <property type="evidence" value="ECO:0007669"/>
    <property type="project" value="UniProtKB-KW"/>
</dbReference>
<dbReference type="PANTHER" id="PTHR10799">
    <property type="entry name" value="SNF2/RAD54 HELICASE FAMILY"/>
    <property type="match status" value="1"/>
</dbReference>
<accession>A0A1I0C8Y8</accession>
<dbReference type="InterPro" id="IPR001650">
    <property type="entry name" value="Helicase_C-like"/>
</dbReference>
<dbReference type="InterPro" id="IPR000330">
    <property type="entry name" value="SNF2_N"/>
</dbReference>
<dbReference type="PROSITE" id="PS51194">
    <property type="entry name" value="HELICASE_CTER"/>
    <property type="match status" value="1"/>
</dbReference>
<dbReference type="InterPro" id="IPR049730">
    <property type="entry name" value="SNF2/RAD54-like_C"/>
</dbReference>
<dbReference type="GO" id="GO:0005524">
    <property type="term" value="F:ATP binding"/>
    <property type="evidence" value="ECO:0007669"/>
    <property type="project" value="InterPro"/>
</dbReference>
<dbReference type="Proteomes" id="UP000242642">
    <property type="component" value="Unassembled WGS sequence"/>
</dbReference>
<dbReference type="CDD" id="cd18793">
    <property type="entry name" value="SF2_C_SNF"/>
    <property type="match status" value="1"/>
</dbReference>
<keyword evidence="2 5" id="KW-0547">Nucleotide-binding</keyword>
<keyword evidence="2 5" id="KW-0067">ATP-binding</keyword>
<keyword evidence="6" id="KW-1185">Reference proteome</keyword>
<dbReference type="GO" id="GO:0016787">
    <property type="term" value="F:hydrolase activity"/>
    <property type="evidence" value="ECO:0007669"/>
    <property type="project" value="UniProtKB-KW"/>
</dbReference>
<dbReference type="Pfam" id="PF00271">
    <property type="entry name" value="Helicase_C"/>
    <property type="match status" value="1"/>
</dbReference>
<dbReference type="Gene3D" id="3.40.50.10810">
    <property type="entry name" value="Tandem AAA-ATPase domain"/>
    <property type="match status" value="1"/>
</dbReference>
<dbReference type="InterPro" id="IPR014001">
    <property type="entry name" value="Helicase_ATP-bd"/>
</dbReference>
<dbReference type="Gene3D" id="3.40.50.300">
    <property type="entry name" value="P-loop containing nucleotide triphosphate hydrolases"/>
    <property type="match status" value="1"/>
</dbReference>
<evidence type="ECO:0000313" key="6">
    <source>
        <dbReference type="Proteomes" id="UP000242642"/>
    </source>
</evidence>
<evidence type="ECO:0000313" key="5">
    <source>
        <dbReference type="EMBL" id="SET15987.1"/>
    </source>
</evidence>
<keyword evidence="2 5" id="KW-0347">Helicase</keyword>
<evidence type="ECO:0000256" key="1">
    <source>
        <dbReference type="ARBA" id="ARBA00022801"/>
    </source>
</evidence>
<evidence type="ECO:0000256" key="2">
    <source>
        <dbReference type="ARBA" id="ARBA00022806"/>
    </source>
</evidence>
<dbReference type="OrthoDB" id="9760715at2"/>